<keyword evidence="4" id="KW-1003">Cell membrane</keyword>
<evidence type="ECO:0000256" key="6">
    <source>
        <dbReference type="ARBA" id="ARBA00022847"/>
    </source>
</evidence>
<evidence type="ECO:0000259" key="12">
    <source>
        <dbReference type="PROSITE" id="PS50850"/>
    </source>
</evidence>
<dbReference type="InterPro" id="IPR005829">
    <property type="entry name" value="Sugar_transporter_CS"/>
</dbReference>
<reference evidence="13 14" key="1">
    <citation type="submission" date="2016-10" db="EMBL/GenBank/DDBJ databases">
        <authorList>
            <person name="de Groot N.N."/>
        </authorList>
    </citation>
    <scope>NUCLEOTIDE SEQUENCE [LARGE SCALE GENOMIC DNA]</scope>
    <source>
        <strain evidence="13 14">DSM 44993</strain>
    </source>
</reference>
<comment type="subcellular location">
    <subcellularLocation>
        <location evidence="1">Cell membrane</location>
        <topology evidence="1">Multi-pass membrane protein</topology>
    </subcellularLocation>
</comment>
<dbReference type="Proteomes" id="UP000198582">
    <property type="component" value="Unassembled WGS sequence"/>
</dbReference>
<feature type="transmembrane region" description="Helical" evidence="11">
    <location>
        <begin position="123"/>
        <end position="143"/>
    </location>
</feature>
<feature type="transmembrane region" description="Helical" evidence="11">
    <location>
        <begin position="329"/>
        <end position="348"/>
    </location>
</feature>
<evidence type="ECO:0000256" key="2">
    <source>
        <dbReference type="ARBA" id="ARBA00008240"/>
    </source>
</evidence>
<dbReference type="Gene3D" id="1.20.1250.20">
    <property type="entry name" value="MFS general substrate transporter like domains"/>
    <property type="match status" value="2"/>
</dbReference>
<comment type="function">
    <text evidence="9">May be a proton symporter involved in the uptake of osmolytes such as proline and glycine betaine.</text>
</comment>
<keyword evidence="3" id="KW-0813">Transport</keyword>
<evidence type="ECO:0000256" key="4">
    <source>
        <dbReference type="ARBA" id="ARBA00022475"/>
    </source>
</evidence>
<dbReference type="PANTHER" id="PTHR43528">
    <property type="entry name" value="ALPHA-KETOGLUTARATE PERMEASE"/>
    <property type="match status" value="1"/>
</dbReference>
<dbReference type="InterPro" id="IPR020846">
    <property type="entry name" value="MFS_dom"/>
</dbReference>
<keyword evidence="5 11" id="KW-0812">Transmembrane</keyword>
<dbReference type="PROSITE" id="PS00217">
    <property type="entry name" value="SUGAR_TRANSPORT_2"/>
    <property type="match status" value="1"/>
</dbReference>
<dbReference type="OrthoDB" id="8953821at2"/>
<evidence type="ECO:0000256" key="9">
    <source>
        <dbReference type="ARBA" id="ARBA00037295"/>
    </source>
</evidence>
<dbReference type="PROSITE" id="PS00216">
    <property type="entry name" value="SUGAR_TRANSPORT_1"/>
    <property type="match status" value="1"/>
</dbReference>
<organism evidence="13 14">
    <name type="scientific">Amycolatopsis saalfeldensis</name>
    <dbReference type="NCBI Taxonomy" id="394193"/>
    <lineage>
        <taxon>Bacteria</taxon>
        <taxon>Bacillati</taxon>
        <taxon>Actinomycetota</taxon>
        <taxon>Actinomycetes</taxon>
        <taxon>Pseudonocardiales</taxon>
        <taxon>Pseudonocardiaceae</taxon>
        <taxon>Amycolatopsis</taxon>
    </lineage>
</organism>
<evidence type="ECO:0000256" key="3">
    <source>
        <dbReference type="ARBA" id="ARBA00022448"/>
    </source>
</evidence>
<dbReference type="EMBL" id="FOEF01000003">
    <property type="protein sequence ID" value="SEO98913.1"/>
    <property type="molecule type" value="Genomic_DNA"/>
</dbReference>
<keyword evidence="8 11" id="KW-0472">Membrane</keyword>
<dbReference type="STRING" id="394193.SAMN04489732_103100"/>
<evidence type="ECO:0000313" key="14">
    <source>
        <dbReference type="Proteomes" id="UP000198582"/>
    </source>
</evidence>
<feature type="transmembrane region" description="Helical" evidence="11">
    <location>
        <begin position="164"/>
        <end position="187"/>
    </location>
</feature>
<evidence type="ECO:0000256" key="7">
    <source>
        <dbReference type="ARBA" id="ARBA00022989"/>
    </source>
</evidence>
<dbReference type="Pfam" id="PF00083">
    <property type="entry name" value="Sugar_tr"/>
    <property type="match status" value="1"/>
</dbReference>
<dbReference type="InterPro" id="IPR036259">
    <property type="entry name" value="MFS_trans_sf"/>
</dbReference>
<feature type="transmembrane region" description="Helical" evidence="11">
    <location>
        <begin position="254"/>
        <end position="275"/>
    </location>
</feature>
<evidence type="ECO:0000256" key="8">
    <source>
        <dbReference type="ARBA" id="ARBA00023136"/>
    </source>
</evidence>
<feature type="transmembrane region" description="Helical" evidence="11">
    <location>
        <begin position="393"/>
        <end position="416"/>
    </location>
</feature>
<dbReference type="InterPro" id="IPR005828">
    <property type="entry name" value="MFS_sugar_transport-like"/>
</dbReference>
<feature type="transmembrane region" description="Helical" evidence="11">
    <location>
        <begin position="354"/>
        <end position="381"/>
    </location>
</feature>
<feature type="domain" description="Major facilitator superfamily (MFS) profile" evidence="12">
    <location>
        <begin position="27"/>
        <end position="446"/>
    </location>
</feature>
<feature type="transmembrane region" description="Helical" evidence="11">
    <location>
        <begin position="301"/>
        <end position="317"/>
    </location>
</feature>
<comment type="similarity">
    <text evidence="2">Belongs to the major facilitator superfamily. Metabolite:H+ Symporter (MHS) family (TC 2.A.1.6) family.</text>
</comment>
<keyword evidence="14" id="KW-1185">Reference proteome</keyword>
<accession>A0A1H8U7U3</accession>
<dbReference type="GO" id="GO:0015293">
    <property type="term" value="F:symporter activity"/>
    <property type="evidence" value="ECO:0007669"/>
    <property type="project" value="UniProtKB-KW"/>
</dbReference>
<feature type="transmembrane region" description="Helical" evidence="11">
    <location>
        <begin position="99"/>
        <end position="117"/>
    </location>
</feature>
<proteinExistence type="inferred from homology"/>
<evidence type="ECO:0000256" key="5">
    <source>
        <dbReference type="ARBA" id="ARBA00022692"/>
    </source>
</evidence>
<evidence type="ECO:0000256" key="11">
    <source>
        <dbReference type="SAM" id="Phobius"/>
    </source>
</evidence>
<dbReference type="SUPFAM" id="SSF103473">
    <property type="entry name" value="MFS general substrate transporter"/>
    <property type="match status" value="1"/>
</dbReference>
<feature type="transmembrane region" description="Helical" evidence="11">
    <location>
        <begin position="199"/>
        <end position="218"/>
    </location>
</feature>
<keyword evidence="7 11" id="KW-1133">Transmembrane helix</keyword>
<evidence type="ECO:0000256" key="1">
    <source>
        <dbReference type="ARBA" id="ARBA00004651"/>
    </source>
</evidence>
<keyword evidence="6" id="KW-0769">Symport</keyword>
<dbReference type="GO" id="GO:0005886">
    <property type="term" value="C:plasma membrane"/>
    <property type="evidence" value="ECO:0007669"/>
    <property type="project" value="UniProtKB-SubCell"/>
</dbReference>
<sequence>MSDAGDTAGKLTVEDVHVTDPSVIRRAVGAAAVGNITEWYDFGVYGYLATTIQKVFFTDLPPATGQIATFGVFAVSFLIRPFGGLIFGPLGDRIGRKRVLSLTVILMALGTLLLGVIPSYGAIGIAAPMLVLLARLLQGISTGGEYGNAMTFIAEYAPDRRRGFFGSWLEFGTLTGYAFGATIATVLSAVLTEQQLLTWGWRIPFLIALPLGAVGLYLRQRLEESPAFAQLQNSEERKPVQSLGSELRAVFTKYWPAMLLCGGLVLTWNVTNYMLTSYMPTYLTDALPAHGAGVGTTSSEILQIVVLVVLMVVITFVGRLSDKVGRRPVVMAGCAGLVVLSLPSVLLVRAGGDVATFFGLLLMGLVLVLFSAVLPSTLPALFPTHIRAGGLSIAFNISVSLFGGTTATVMSALVSGTGDLNWPAYYLIIAGVIGAVCTFFMRETARRSLAGSGPTVETDEEARELVAASANGTWPEKD</sequence>
<gene>
    <name evidence="13" type="ORF">SAMN04489732_103100</name>
</gene>
<evidence type="ECO:0000256" key="10">
    <source>
        <dbReference type="ARBA" id="ARBA00039918"/>
    </source>
</evidence>
<name>A0A1H8U7U3_9PSEU</name>
<protein>
    <recommendedName>
        <fullName evidence="10">Putative proline/betaine transporter</fullName>
    </recommendedName>
</protein>
<feature type="transmembrane region" description="Helical" evidence="11">
    <location>
        <begin position="422"/>
        <end position="441"/>
    </location>
</feature>
<dbReference type="PANTHER" id="PTHR43528:SF1">
    <property type="entry name" value="ALPHA-KETOGLUTARATE PERMEASE"/>
    <property type="match status" value="1"/>
</dbReference>
<dbReference type="FunFam" id="1.20.1250.20:FF:000001">
    <property type="entry name" value="Dicarboxylate MFS transporter"/>
    <property type="match status" value="1"/>
</dbReference>
<dbReference type="RefSeq" id="WP_091614956.1">
    <property type="nucleotide sequence ID" value="NZ_FOEF01000003.1"/>
</dbReference>
<dbReference type="InterPro" id="IPR051084">
    <property type="entry name" value="H+-coupled_symporters"/>
</dbReference>
<dbReference type="PROSITE" id="PS50850">
    <property type="entry name" value="MFS"/>
    <property type="match status" value="1"/>
</dbReference>
<evidence type="ECO:0000313" key="13">
    <source>
        <dbReference type="EMBL" id="SEO98913.1"/>
    </source>
</evidence>
<dbReference type="AlphaFoldDB" id="A0A1H8U7U3"/>
<feature type="transmembrane region" description="Helical" evidence="11">
    <location>
        <begin position="67"/>
        <end position="87"/>
    </location>
</feature>